<dbReference type="PROSITE" id="PS50082">
    <property type="entry name" value="WD_REPEATS_2"/>
    <property type="match status" value="2"/>
</dbReference>
<feature type="repeat" description="WD" evidence="3">
    <location>
        <begin position="918"/>
        <end position="959"/>
    </location>
</feature>
<dbReference type="SUPFAM" id="SSF50969">
    <property type="entry name" value="YVTN repeat-like/Quinoprotein amine dehydrogenase"/>
    <property type="match status" value="1"/>
</dbReference>
<dbReference type="CDD" id="cd00200">
    <property type="entry name" value="WD40"/>
    <property type="match status" value="1"/>
</dbReference>
<dbReference type="PROSITE" id="PS00678">
    <property type="entry name" value="WD_REPEATS_1"/>
    <property type="match status" value="1"/>
</dbReference>
<reference evidence="6 7" key="1">
    <citation type="submission" date="2019-02" db="EMBL/GenBank/DDBJ databases">
        <title>Deep-cultivation of Planctomycetes and their phenomic and genomic characterization uncovers novel biology.</title>
        <authorList>
            <person name="Wiegand S."/>
            <person name="Jogler M."/>
            <person name="Boedeker C."/>
            <person name="Pinto D."/>
            <person name="Vollmers J."/>
            <person name="Rivas-Marin E."/>
            <person name="Kohn T."/>
            <person name="Peeters S.H."/>
            <person name="Heuer A."/>
            <person name="Rast P."/>
            <person name="Oberbeckmann S."/>
            <person name="Bunk B."/>
            <person name="Jeske O."/>
            <person name="Meyerdierks A."/>
            <person name="Storesund J.E."/>
            <person name="Kallscheuer N."/>
            <person name="Luecker S."/>
            <person name="Lage O.M."/>
            <person name="Pohl T."/>
            <person name="Merkel B.J."/>
            <person name="Hornburger P."/>
            <person name="Mueller R.-W."/>
            <person name="Bruemmer F."/>
            <person name="Labrenz M."/>
            <person name="Spormann A.M."/>
            <person name="Op den Camp H."/>
            <person name="Overmann J."/>
            <person name="Amann R."/>
            <person name="Jetten M.S.M."/>
            <person name="Mascher T."/>
            <person name="Medema M.H."/>
            <person name="Devos D.P."/>
            <person name="Kaster A.-K."/>
            <person name="Ovreas L."/>
            <person name="Rohde M."/>
            <person name="Galperin M.Y."/>
            <person name="Jogler C."/>
        </authorList>
    </citation>
    <scope>NUCLEOTIDE SEQUENCE [LARGE SCALE GENOMIC DNA]</scope>
    <source>
        <strain evidence="6 7">Pan153</strain>
    </source>
</reference>
<keyword evidence="5" id="KW-1133">Transmembrane helix</keyword>
<evidence type="ECO:0000256" key="4">
    <source>
        <dbReference type="SAM" id="MobiDB-lite"/>
    </source>
</evidence>
<dbReference type="InterPro" id="IPR011044">
    <property type="entry name" value="Quino_amine_DH_bsu"/>
</dbReference>
<dbReference type="RefSeq" id="WP_145455193.1">
    <property type="nucleotide sequence ID" value="NZ_CP036317.1"/>
</dbReference>
<dbReference type="OrthoDB" id="287639at2"/>
<feature type="transmembrane region" description="Helical" evidence="5">
    <location>
        <begin position="16"/>
        <end position="35"/>
    </location>
</feature>
<feature type="region of interest" description="Disordered" evidence="4">
    <location>
        <begin position="171"/>
        <end position="197"/>
    </location>
</feature>
<accession>A0A518FLN7</accession>
<dbReference type="InterPro" id="IPR015943">
    <property type="entry name" value="WD40/YVTN_repeat-like_dom_sf"/>
</dbReference>
<dbReference type="Pfam" id="PF00400">
    <property type="entry name" value="WD40"/>
    <property type="match status" value="3"/>
</dbReference>
<name>A0A518FLN7_9PLAN</name>
<evidence type="ECO:0000313" key="7">
    <source>
        <dbReference type="Proteomes" id="UP000320839"/>
    </source>
</evidence>
<dbReference type="InterPro" id="IPR036322">
    <property type="entry name" value="WD40_repeat_dom_sf"/>
</dbReference>
<evidence type="ECO:0000256" key="3">
    <source>
        <dbReference type="PROSITE-ProRule" id="PRU00221"/>
    </source>
</evidence>
<protein>
    <submittedName>
        <fullName evidence="6">WD domain, G-beta repeat</fullName>
    </submittedName>
</protein>
<evidence type="ECO:0000256" key="1">
    <source>
        <dbReference type="ARBA" id="ARBA00022574"/>
    </source>
</evidence>
<dbReference type="EMBL" id="CP036317">
    <property type="protein sequence ID" value="QDV17185.1"/>
    <property type="molecule type" value="Genomic_DNA"/>
</dbReference>
<dbReference type="InterPro" id="IPR001680">
    <property type="entry name" value="WD40_rpt"/>
</dbReference>
<dbReference type="PANTHER" id="PTHR19848:SF8">
    <property type="entry name" value="F-BOX AND WD REPEAT DOMAIN CONTAINING 7"/>
    <property type="match status" value="1"/>
</dbReference>
<keyword evidence="2" id="KW-0677">Repeat</keyword>
<evidence type="ECO:0000313" key="6">
    <source>
        <dbReference type="EMBL" id="QDV17185.1"/>
    </source>
</evidence>
<dbReference type="PROSITE" id="PS50294">
    <property type="entry name" value="WD_REPEATS_REGION"/>
    <property type="match status" value="1"/>
</dbReference>
<keyword evidence="5" id="KW-0472">Membrane</keyword>
<sequence>MTDAKEKTSRPKSRRIYRWSFIGLLIVIVFVEWYAQSSQRKSVAALDEAMNNLPANQELPLEKFESFQQGFPSVTIDDSGIRLRKIHYRWSGIFKSYHLRLVVDQEQNIVTYDTRDEGKVEGITIFTQTEPDSQLKKVMQEQATLRQVEAFYANMTPTLPMYIPMIAAPREEGDQQDTDQDASEPSTEPQLEPTPDHQLQIQAQIEKHSPTPLRELPQTELQQEIDQRWQQWYLDRFLGSYQKYGHRDPRWDKQAVAFLTDCCTLASQGALKQEAATRMEQQGEFIESTSCDDPIVRMFYIRARAANRHPDQQKQMLDEALKTVLYPLQESRYPPEVQLEGSLLVRDISREITYDWAVSERFPWAETADNTREPDYHWKAAQHLVSILADRKLDHDERRFQLKHILDNFVIREIRLFRLIVVTLEQSGADPWLTQMLKGYLHYRLAIDVHAMHACYWTKPEKTQHNLEYLTNFQPGQAQIARNCFQQAWLQDPDLPEAPYQVMLVNQLIIQQFNSQAVTPAEFRFWFDQVVRAQFDYVAAYDTLIQIYQLPLFAERETRLLALGEECLQTKRFDTIVPGRYFKVLSSLKPISDRKELLTRPAIVENLTKVITGYNARPETSPEVRNAGQSLVAYLKWVNGSRDESRKLVQELGTDLSGDLLANFGVSSSEFLRELSSQEPENKAYATAKGIVSHICFVNGGKQFLTGNENGVVTVWDVKTHESLHEFTDHTRPVTSITYSRDRQLVATAAMDGQLIFRKTDDFSIVKMIALEDGIFQARFSPAGDFIAVSTGTDTQTGFGIKLWDTERFEQTKAFQNEEDLVFSLSWSPDGKQLAATSASFDGYRTIGHSVRIWDLQTGQPVGEPLQVLEDHHGVRWSPDGKQLAIFGVDKKKVQYTDWEIPQVKIVDVASRKVLHTFQSHIMRVSDVAFTTDSQFLLTTGLDRTLVTWNLSTGKRQSTFMDTSERLLSIAVAPDNQLVALSGSEGELLTRPLSELLTYEYQTQPLLQHRFRAIRHMQLDPTGELLAVGDHIDGVRFWNAQTGTPLPLHLPVPEGNYLNHFDIAREGKLIALACGTIDHASGVVVLYNYETGKLLQEYPFDWQGARCVQFAADGKTLFSNGPEHDVIAWDTATGKTRAWEMSLGHLTHITAMVLSPDGKYLYTSSPAAETKEGRGTKPRLNRWEIPQTQLNEKHFLEPFEFNQPRFQYMGARKLTLSPDGTRLFADQQQYDLQKRTTLGPIEGTLVAVSPVDAQYVSCSVVINVPRRTKSISLLLQPYQPPNQKPIPLSNDLKDLIHNAIFSNDGQRLYSPDGEQHILIWDLKTRRPLLLLN</sequence>
<gene>
    <name evidence="6" type="ORF">Pan153_18200</name>
</gene>
<dbReference type="Gene3D" id="2.130.10.10">
    <property type="entry name" value="YVTN repeat-like/Quinoprotein amine dehydrogenase"/>
    <property type="match status" value="3"/>
</dbReference>
<dbReference type="Proteomes" id="UP000320839">
    <property type="component" value="Chromosome"/>
</dbReference>
<evidence type="ECO:0000256" key="5">
    <source>
        <dbReference type="SAM" id="Phobius"/>
    </source>
</evidence>
<dbReference type="InterPro" id="IPR011041">
    <property type="entry name" value="Quinoprot_gluc/sorb_DH_b-prop"/>
</dbReference>
<dbReference type="SMART" id="SM00320">
    <property type="entry name" value="WD40"/>
    <property type="match status" value="10"/>
</dbReference>
<feature type="repeat" description="WD" evidence="3">
    <location>
        <begin position="685"/>
        <end position="726"/>
    </location>
</feature>
<proteinExistence type="predicted"/>
<dbReference type="SUPFAM" id="SSF50952">
    <property type="entry name" value="Soluble quinoprotein glucose dehydrogenase"/>
    <property type="match status" value="1"/>
</dbReference>
<dbReference type="SUPFAM" id="SSF50978">
    <property type="entry name" value="WD40 repeat-like"/>
    <property type="match status" value="1"/>
</dbReference>
<dbReference type="InterPro" id="IPR019775">
    <property type="entry name" value="WD40_repeat_CS"/>
</dbReference>
<keyword evidence="5" id="KW-0812">Transmembrane</keyword>
<dbReference type="PANTHER" id="PTHR19848">
    <property type="entry name" value="WD40 REPEAT PROTEIN"/>
    <property type="match status" value="1"/>
</dbReference>
<keyword evidence="1 3" id="KW-0853">WD repeat</keyword>
<evidence type="ECO:0000256" key="2">
    <source>
        <dbReference type="ARBA" id="ARBA00022737"/>
    </source>
</evidence>
<organism evidence="6 7">
    <name type="scientific">Gimesia panareensis</name>
    <dbReference type="NCBI Taxonomy" id="2527978"/>
    <lineage>
        <taxon>Bacteria</taxon>
        <taxon>Pseudomonadati</taxon>
        <taxon>Planctomycetota</taxon>
        <taxon>Planctomycetia</taxon>
        <taxon>Planctomycetales</taxon>
        <taxon>Planctomycetaceae</taxon>
        <taxon>Gimesia</taxon>
    </lineage>
</organism>